<protein>
    <recommendedName>
        <fullName evidence="4">Alpha/beta hydrolase</fullName>
    </recommendedName>
</protein>
<reference evidence="2 3" key="1">
    <citation type="submission" date="2023-07" db="EMBL/GenBank/DDBJ databases">
        <title>Sequencing the genomes of 1000 actinobacteria strains.</title>
        <authorList>
            <person name="Klenk H.-P."/>
        </authorList>
    </citation>
    <scope>NUCLEOTIDE SEQUENCE [LARGE SCALE GENOMIC DNA]</scope>
    <source>
        <strain evidence="2 3">DSM 14785</strain>
    </source>
</reference>
<feature type="chain" id="PRO_5046273575" description="Alpha/beta hydrolase" evidence="1">
    <location>
        <begin position="37"/>
        <end position="269"/>
    </location>
</feature>
<proteinExistence type="predicted"/>
<evidence type="ECO:0008006" key="4">
    <source>
        <dbReference type="Google" id="ProtNLM"/>
    </source>
</evidence>
<name>A0ABU0GPD5_9CELL</name>
<dbReference type="EMBL" id="JAUSVM010000001">
    <property type="protein sequence ID" value="MDQ0426460.1"/>
    <property type="molecule type" value="Genomic_DNA"/>
</dbReference>
<keyword evidence="1" id="KW-0732">Signal</keyword>
<gene>
    <name evidence="2" type="ORF">JO380_002841</name>
</gene>
<dbReference type="RefSeq" id="WP_070320273.1">
    <property type="nucleotide sequence ID" value="NZ_JAUSVM010000001.1"/>
</dbReference>
<comment type="caution">
    <text evidence="2">The sequence shown here is derived from an EMBL/GenBank/DDBJ whole genome shotgun (WGS) entry which is preliminary data.</text>
</comment>
<dbReference type="PROSITE" id="PS51257">
    <property type="entry name" value="PROKAR_LIPOPROTEIN"/>
    <property type="match status" value="1"/>
</dbReference>
<feature type="signal peptide" evidence="1">
    <location>
        <begin position="1"/>
        <end position="36"/>
    </location>
</feature>
<sequence length="269" mass="26661">MRLHPTPRSTRPSAARGARALVGAVALALGLLTACAAGTEPAPGDVTTPTVLASPPVEMTAAEPPDCLPDGVAYAEVGTGMAASRVAWAGSGPRGVLLAPQVRGDVCQWAAELVRLAGEGYLVATFDWGKAGEIGFRAALDVLRTTGAPDVAFVGASAGGTLAAGLADDLDAVAVVALSPPSENGGVDARAASNDFTGPLQVFSSTDDPQVAAADSALVARQDASSVVTEVPGTAHGIELLAPDAPHADHVRATIDAALEQGFATGATG</sequence>
<dbReference type="InterPro" id="IPR029058">
    <property type="entry name" value="AB_hydrolase_fold"/>
</dbReference>
<dbReference type="Proteomes" id="UP001240250">
    <property type="component" value="Unassembled WGS sequence"/>
</dbReference>
<keyword evidence="3" id="KW-1185">Reference proteome</keyword>
<evidence type="ECO:0000313" key="3">
    <source>
        <dbReference type="Proteomes" id="UP001240250"/>
    </source>
</evidence>
<evidence type="ECO:0000313" key="2">
    <source>
        <dbReference type="EMBL" id="MDQ0426460.1"/>
    </source>
</evidence>
<dbReference type="Gene3D" id="3.40.50.1820">
    <property type="entry name" value="alpha/beta hydrolase"/>
    <property type="match status" value="1"/>
</dbReference>
<accession>A0ABU0GPD5</accession>
<dbReference type="SUPFAM" id="SSF53474">
    <property type="entry name" value="alpha/beta-Hydrolases"/>
    <property type="match status" value="1"/>
</dbReference>
<organism evidence="2 3">
    <name type="scientific">Cellulomonas iranensis</name>
    <dbReference type="NCBI Taxonomy" id="76862"/>
    <lineage>
        <taxon>Bacteria</taxon>
        <taxon>Bacillati</taxon>
        <taxon>Actinomycetota</taxon>
        <taxon>Actinomycetes</taxon>
        <taxon>Micrococcales</taxon>
        <taxon>Cellulomonadaceae</taxon>
        <taxon>Cellulomonas</taxon>
    </lineage>
</organism>
<evidence type="ECO:0000256" key="1">
    <source>
        <dbReference type="SAM" id="SignalP"/>
    </source>
</evidence>